<accession>A0A392SRT1</accession>
<sequence length="38" mass="4153">MPINTGARWPSVVARGGALVTSGRQTTTIWWLTAALRR</sequence>
<keyword evidence="2" id="KW-1185">Reference proteome</keyword>
<protein>
    <submittedName>
        <fullName evidence="1">Uncharacterized protein</fullName>
    </submittedName>
</protein>
<name>A0A392SRT1_9FABA</name>
<dbReference type="EMBL" id="LXQA010433920">
    <property type="protein sequence ID" value="MCI51571.1"/>
    <property type="molecule type" value="Genomic_DNA"/>
</dbReference>
<dbReference type="AlphaFoldDB" id="A0A392SRT1"/>
<evidence type="ECO:0000313" key="2">
    <source>
        <dbReference type="Proteomes" id="UP000265520"/>
    </source>
</evidence>
<reference evidence="1 2" key="1">
    <citation type="journal article" date="2018" name="Front. Plant Sci.">
        <title>Red Clover (Trifolium pratense) and Zigzag Clover (T. medium) - A Picture of Genomic Similarities and Differences.</title>
        <authorList>
            <person name="Dluhosova J."/>
            <person name="Istvanek J."/>
            <person name="Nedelnik J."/>
            <person name="Repkova J."/>
        </authorList>
    </citation>
    <scope>NUCLEOTIDE SEQUENCE [LARGE SCALE GENOMIC DNA]</scope>
    <source>
        <strain evidence="2">cv. 10/8</strain>
        <tissue evidence="1">Leaf</tissue>
    </source>
</reference>
<evidence type="ECO:0000313" key="1">
    <source>
        <dbReference type="EMBL" id="MCI51571.1"/>
    </source>
</evidence>
<proteinExistence type="predicted"/>
<dbReference type="Proteomes" id="UP000265520">
    <property type="component" value="Unassembled WGS sequence"/>
</dbReference>
<organism evidence="1 2">
    <name type="scientific">Trifolium medium</name>
    <dbReference type="NCBI Taxonomy" id="97028"/>
    <lineage>
        <taxon>Eukaryota</taxon>
        <taxon>Viridiplantae</taxon>
        <taxon>Streptophyta</taxon>
        <taxon>Embryophyta</taxon>
        <taxon>Tracheophyta</taxon>
        <taxon>Spermatophyta</taxon>
        <taxon>Magnoliopsida</taxon>
        <taxon>eudicotyledons</taxon>
        <taxon>Gunneridae</taxon>
        <taxon>Pentapetalae</taxon>
        <taxon>rosids</taxon>
        <taxon>fabids</taxon>
        <taxon>Fabales</taxon>
        <taxon>Fabaceae</taxon>
        <taxon>Papilionoideae</taxon>
        <taxon>50 kb inversion clade</taxon>
        <taxon>NPAAA clade</taxon>
        <taxon>Hologalegina</taxon>
        <taxon>IRL clade</taxon>
        <taxon>Trifolieae</taxon>
        <taxon>Trifolium</taxon>
    </lineage>
</organism>
<comment type="caution">
    <text evidence="1">The sequence shown here is derived from an EMBL/GenBank/DDBJ whole genome shotgun (WGS) entry which is preliminary data.</text>
</comment>